<feature type="transmembrane region" description="Helical" evidence="6">
    <location>
        <begin position="193"/>
        <end position="216"/>
    </location>
</feature>
<keyword evidence="3 6" id="KW-0812">Transmembrane</keyword>
<comment type="subcellular location">
    <subcellularLocation>
        <location evidence="1">Membrane</location>
        <topology evidence="1">Multi-pass membrane protein</topology>
    </subcellularLocation>
</comment>
<evidence type="ECO:0000256" key="1">
    <source>
        <dbReference type="ARBA" id="ARBA00004141"/>
    </source>
</evidence>
<keyword evidence="4 6" id="KW-1133">Transmembrane helix</keyword>
<accession>A0A640WC44</accession>
<dbReference type="PANTHER" id="PTHR32322:SF2">
    <property type="entry name" value="EAMA DOMAIN-CONTAINING PROTEIN"/>
    <property type="match status" value="1"/>
</dbReference>
<feature type="transmembrane region" description="Helical" evidence="6">
    <location>
        <begin position="283"/>
        <end position="303"/>
    </location>
</feature>
<feature type="transmembrane region" description="Helical" evidence="6">
    <location>
        <begin position="340"/>
        <end position="359"/>
    </location>
</feature>
<dbReference type="EMBL" id="VTPX01000008">
    <property type="protein sequence ID" value="KAA0017188.1"/>
    <property type="molecule type" value="Genomic_DNA"/>
</dbReference>
<organism evidence="8 9">
    <name type="scientific">Salinicola corii</name>
    <dbReference type="NCBI Taxonomy" id="2606937"/>
    <lineage>
        <taxon>Bacteria</taxon>
        <taxon>Pseudomonadati</taxon>
        <taxon>Pseudomonadota</taxon>
        <taxon>Gammaproteobacteria</taxon>
        <taxon>Oceanospirillales</taxon>
        <taxon>Halomonadaceae</taxon>
        <taxon>Salinicola</taxon>
    </lineage>
</organism>
<feature type="domain" description="EamA" evidence="7">
    <location>
        <begin position="77"/>
        <end position="208"/>
    </location>
</feature>
<dbReference type="InterPro" id="IPR037185">
    <property type="entry name" value="EmrE-like"/>
</dbReference>
<feature type="transmembrane region" description="Helical" evidence="6">
    <location>
        <begin position="222"/>
        <end position="242"/>
    </location>
</feature>
<evidence type="ECO:0000256" key="3">
    <source>
        <dbReference type="ARBA" id="ARBA00022692"/>
    </source>
</evidence>
<feature type="transmembrane region" description="Helical" evidence="6">
    <location>
        <begin position="254"/>
        <end position="271"/>
    </location>
</feature>
<protein>
    <submittedName>
        <fullName evidence="8">DMT family transporter</fullName>
    </submittedName>
</protein>
<evidence type="ECO:0000313" key="8">
    <source>
        <dbReference type="EMBL" id="KAA0017188.1"/>
    </source>
</evidence>
<feature type="domain" description="EamA" evidence="7">
    <location>
        <begin position="222"/>
        <end position="357"/>
    </location>
</feature>
<evidence type="ECO:0000259" key="7">
    <source>
        <dbReference type="Pfam" id="PF00892"/>
    </source>
</evidence>
<dbReference type="Proteomes" id="UP000466024">
    <property type="component" value="Unassembled WGS sequence"/>
</dbReference>
<comment type="similarity">
    <text evidence="2">Belongs to the EamA transporter family.</text>
</comment>
<dbReference type="GO" id="GO:0016020">
    <property type="term" value="C:membrane"/>
    <property type="evidence" value="ECO:0007669"/>
    <property type="project" value="UniProtKB-SubCell"/>
</dbReference>
<dbReference type="AlphaFoldDB" id="A0A640WC44"/>
<feature type="transmembrane region" description="Helical" evidence="6">
    <location>
        <begin position="137"/>
        <end position="158"/>
    </location>
</feature>
<evidence type="ECO:0000256" key="6">
    <source>
        <dbReference type="SAM" id="Phobius"/>
    </source>
</evidence>
<feature type="transmembrane region" description="Helical" evidence="6">
    <location>
        <begin position="108"/>
        <end position="125"/>
    </location>
</feature>
<keyword evidence="5 6" id="KW-0472">Membrane</keyword>
<comment type="caution">
    <text evidence="8">The sequence shown here is derived from an EMBL/GenBank/DDBJ whole genome shotgun (WGS) entry which is preliminary data.</text>
</comment>
<feature type="transmembrane region" description="Helical" evidence="6">
    <location>
        <begin position="164"/>
        <end position="186"/>
    </location>
</feature>
<dbReference type="InterPro" id="IPR000620">
    <property type="entry name" value="EamA_dom"/>
</dbReference>
<proteinExistence type="inferred from homology"/>
<sequence length="368" mass="38879">MALNVRWRISAVAASEPVWATTWNVRSSSRSSVELASIILNPDRFLFDSLNPQERADSSHFDDTGKGLGMCNLSLNVMLMTGFVICWSSGFIGSRLADEAPISAMDMFAWRFIAATLIASLWWALSRQRGVTPTGWLREMGVGALTMGGYLLGVVLAIGEGVSAGATALITAQQPLLAAAITTLWLREQLPWVAWLGLGIAATGVALCIAGDWQGAGSASGWAYALPLLAVISVTLGSILAARRPSGLDMPATLTAQLAAASLIFLIAALGDGQLERPGSELMTWQTLGWLIVLSSFGGYGFFTACLRRVGVNAVSSAIYITPPVTLAWSAWMFGESVDTLQLGGMALALLGVAIALIAQHRFGTLEA</sequence>
<reference evidence="8 9" key="1">
    <citation type="submission" date="2019-08" db="EMBL/GenBank/DDBJ databases">
        <title>Bioinformatics analysis of the strain L3 and L5.</title>
        <authorList>
            <person name="Li X."/>
        </authorList>
    </citation>
    <scope>NUCLEOTIDE SEQUENCE [LARGE SCALE GENOMIC DNA]</scope>
    <source>
        <strain evidence="8 9">L3</strain>
    </source>
</reference>
<feature type="transmembrane region" description="Helical" evidence="6">
    <location>
        <begin position="75"/>
        <end position="96"/>
    </location>
</feature>
<gene>
    <name evidence="8" type="ORF">F0A16_14390</name>
</gene>
<dbReference type="InterPro" id="IPR050638">
    <property type="entry name" value="AA-Vitamin_Transporters"/>
</dbReference>
<dbReference type="SUPFAM" id="SSF103481">
    <property type="entry name" value="Multidrug resistance efflux transporter EmrE"/>
    <property type="match status" value="2"/>
</dbReference>
<evidence type="ECO:0000256" key="2">
    <source>
        <dbReference type="ARBA" id="ARBA00007362"/>
    </source>
</evidence>
<name>A0A640WC44_9GAMM</name>
<keyword evidence="9" id="KW-1185">Reference proteome</keyword>
<evidence type="ECO:0000256" key="4">
    <source>
        <dbReference type="ARBA" id="ARBA00022989"/>
    </source>
</evidence>
<evidence type="ECO:0000313" key="9">
    <source>
        <dbReference type="Proteomes" id="UP000466024"/>
    </source>
</evidence>
<dbReference type="PANTHER" id="PTHR32322">
    <property type="entry name" value="INNER MEMBRANE TRANSPORTER"/>
    <property type="match status" value="1"/>
</dbReference>
<feature type="transmembrane region" description="Helical" evidence="6">
    <location>
        <begin position="310"/>
        <end position="334"/>
    </location>
</feature>
<evidence type="ECO:0000256" key="5">
    <source>
        <dbReference type="ARBA" id="ARBA00023136"/>
    </source>
</evidence>
<dbReference type="Pfam" id="PF00892">
    <property type="entry name" value="EamA"/>
    <property type="match status" value="2"/>
</dbReference>